<dbReference type="Pfam" id="PF14625">
    <property type="entry name" value="Lustrin_cystein"/>
    <property type="match status" value="3"/>
</dbReference>
<dbReference type="InterPro" id="IPR006150">
    <property type="entry name" value="Cys_repeat_1"/>
</dbReference>
<accession>A0A914DA89</accession>
<keyword evidence="3" id="KW-1185">Reference proteome</keyword>
<evidence type="ECO:0000256" key="1">
    <source>
        <dbReference type="SAM" id="MobiDB-lite"/>
    </source>
</evidence>
<dbReference type="SMART" id="SM00289">
    <property type="entry name" value="WR1"/>
    <property type="match status" value="3"/>
</dbReference>
<evidence type="ECO:0000313" key="4">
    <source>
        <dbReference type="WBParaSite" id="ACRNAN_scaffold2064.g20869.t1"/>
    </source>
</evidence>
<dbReference type="WBParaSite" id="ACRNAN_scaffold2064.g20869.t1">
    <property type="protein sequence ID" value="ACRNAN_scaffold2064.g20869.t1"/>
    <property type="gene ID" value="ACRNAN_scaffold2064.g20869"/>
</dbReference>
<organism evidence="3 4">
    <name type="scientific">Acrobeloides nanus</name>
    <dbReference type="NCBI Taxonomy" id="290746"/>
    <lineage>
        <taxon>Eukaryota</taxon>
        <taxon>Metazoa</taxon>
        <taxon>Ecdysozoa</taxon>
        <taxon>Nematoda</taxon>
        <taxon>Chromadorea</taxon>
        <taxon>Rhabditida</taxon>
        <taxon>Tylenchina</taxon>
        <taxon>Cephalobomorpha</taxon>
        <taxon>Cephaloboidea</taxon>
        <taxon>Cephalobidae</taxon>
        <taxon>Acrobeloides</taxon>
    </lineage>
</organism>
<name>A0A914DA89_9BILA</name>
<feature type="signal peptide" evidence="2">
    <location>
        <begin position="1"/>
        <end position="18"/>
    </location>
</feature>
<protein>
    <submittedName>
        <fullName evidence="4">Secreted protein</fullName>
    </submittedName>
</protein>
<feature type="chain" id="PRO_5037380237" evidence="2">
    <location>
        <begin position="19"/>
        <end position="376"/>
    </location>
</feature>
<dbReference type="AlphaFoldDB" id="A0A914DA89"/>
<reference evidence="4" key="1">
    <citation type="submission" date="2022-11" db="UniProtKB">
        <authorList>
            <consortium name="WormBaseParasite"/>
        </authorList>
    </citation>
    <scope>IDENTIFICATION</scope>
</reference>
<feature type="region of interest" description="Disordered" evidence="1">
    <location>
        <begin position="141"/>
        <end position="163"/>
    </location>
</feature>
<dbReference type="Proteomes" id="UP000887540">
    <property type="component" value="Unplaced"/>
</dbReference>
<proteinExistence type="predicted"/>
<keyword evidence="2" id="KW-0732">Signal</keyword>
<evidence type="ECO:0000313" key="3">
    <source>
        <dbReference type="Proteomes" id="UP000887540"/>
    </source>
</evidence>
<dbReference type="InterPro" id="IPR028150">
    <property type="entry name" value="Lustrin_cystein"/>
</dbReference>
<feature type="region of interest" description="Disordered" evidence="1">
    <location>
        <begin position="277"/>
        <end position="300"/>
    </location>
</feature>
<evidence type="ECO:0000256" key="2">
    <source>
        <dbReference type="SAM" id="SignalP"/>
    </source>
</evidence>
<sequence>MNRKLGFLLIFLANFSIAERIFPCSNNAKPKLNNLGKPVQCLPGQDNELVCGRGYVCFFSGFNYQCCPSAESPEQDSTDIDCPDGELTVLDSFGSPLTCDDEKTCPQNNMYCANIGRKRICCESLTPGSFQIKRGEEKIVQKGSKTHQQVENSDSKNVDLSESECPAPSLTVLGDDGQPLICSKSQDCPQDNMECYKFGKSGICCENLATANNPKNPLKYRPQASQKVNDEHEIQKEVAPTVVTSRPRVSSAKTPKPKTVNEQQLEQDYDYGEISTQEPASAIDETNAVKPPKKPKNRSRNLALAAQLAQPNTKTNEESIMEFKPHNSGGYAVKKIKNNRKRPPESRLLAQQYLLEQIKNGWPYDEKFYRTAHDTR</sequence>